<keyword evidence="1" id="KW-1133">Transmembrane helix</keyword>
<accession>A0A7S0L3J3</accession>
<dbReference type="SUPFAM" id="SSF103473">
    <property type="entry name" value="MFS general substrate transporter"/>
    <property type="match status" value="1"/>
</dbReference>
<feature type="transmembrane region" description="Helical" evidence="1">
    <location>
        <begin position="145"/>
        <end position="166"/>
    </location>
</feature>
<organism evidence="2">
    <name type="scientific">Coccolithus braarudii</name>
    <dbReference type="NCBI Taxonomy" id="221442"/>
    <lineage>
        <taxon>Eukaryota</taxon>
        <taxon>Haptista</taxon>
        <taxon>Haptophyta</taxon>
        <taxon>Prymnesiophyceae</taxon>
        <taxon>Coccolithales</taxon>
        <taxon>Coccolithaceae</taxon>
        <taxon>Coccolithus</taxon>
    </lineage>
</organism>
<name>A0A7S0L3J3_9EUKA</name>
<dbReference type="AlphaFoldDB" id="A0A7S0L3J3"/>
<evidence type="ECO:0000256" key="1">
    <source>
        <dbReference type="SAM" id="Phobius"/>
    </source>
</evidence>
<dbReference type="PANTHER" id="PTHR24002">
    <property type="entry name" value="SOLUTE CARRIER FAMILY 22 MEMBER 18"/>
    <property type="match status" value="1"/>
</dbReference>
<reference evidence="2" key="1">
    <citation type="submission" date="2021-01" db="EMBL/GenBank/DDBJ databases">
        <authorList>
            <person name="Corre E."/>
            <person name="Pelletier E."/>
            <person name="Niang G."/>
            <person name="Scheremetjew M."/>
            <person name="Finn R."/>
            <person name="Kale V."/>
            <person name="Holt S."/>
            <person name="Cochrane G."/>
            <person name="Meng A."/>
            <person name="Brown T."/>
            <person name="Cohen L."/>
        </authorList>
    </citation>
    <scope>NUCLEOTIDE SEQUENCE</scope>
    <source>
        <strain evidence="2">PLY182g</strain>
    </source>
</reference>
<proteinExistence type="predicted"/>
<dbReference type="InterPro" id="IPR011701">
    <property type="entry name" value="MFS"/>
</dbReference>
<evidence type="ECO:0000313" key="2">
    <source>
        <dbReference type="EMBL" id="CAD8601153.1"/>
    </source>
</evidence>
<dbReference type="Gene3D" id="1.20.1250.20">
    <property type="entry name" value="MFS general substrate transporter like domains"/>
    <property type="match status" value="1"/>
</dbReference>
<protein>
    <submittedName>
        <fullName evidence="2">Uncharacterized protein</fullName>
    </submittedName>
</protein>
<keyword evidence="1" id="KW-0472">Membrane</keyword>
<dbReference type="EMBL" id="HBEY01009281">
    <property type="protein sequence ID" value="CAD8601153.1"/>
    <property type="molecule type" value="Transcribed_RNA"/>
</dbReference>
<dbReference type="GO" id="GO:0022857">
    <property type="term" value="F:transmembrane transporter activity"/>
    <property type="evidence" value="ECO:0007669"/>
    <property type="project" value="InterPro"/>
</dbReference>
<dbReference type="Pfam" id="PF07690">
    <property type="entry name" value="MFS_1"/>
    <property type="match status" value="1"/>
</dbReference>
<dbReference type="GO" id="GO:0005635">
    <property type="term" value="C:nuclear envelope"/>
    <property type="evidence" value="ECO:0007669"/>
    <property type="project" value="TreeGrafter"/>
</dbReference>
<dbReference type="InterPro" id="IPR036259">
    <property type="entry name" value="MFS_trans_sf"/>
</dbReference>
<gene>
    <name evidence="2" type="ORF">CPEL01642_LOCUS4483</name>
</gene>
<dbReference type="PANTHER" id="PTHR24002:SF3">
    <property type="entry name" value="SOLUTE CARRIER FAMILY 22 MEMBER 18"/>
    <property type="match status" value="1"/>
</dbReference>
<sequence length="178" mass="19417">MLLRGVYLMHALYEAKEWALTPAIAGYLSAYSQLLSFGVEWALVGKLAKRLPLRQLLMLSLVAAMFNSWLEWCHRIFPLYVLLHLPVGAVSKSIARACLSSLFSKALPPADVGLALSVLNVCQSGVSIIAPLYGGVLLGHLGLRAQPIFAAFNYAILILISSWALASPRVRLEATKLE</sequence>
<keyword evidence="1" id="KW-0812">Transmembrane</keyword>